<dbReference type="PANTHER" id="PTHR10953">
    <property type="entry name" value="UBIQUITIN-ACTIVATING ENZYME E1"/>
    <property type="match status" value="1"/>
</dbReference>
<keyword evidence="2 14" id="KW-0808">Transferase</keyword>
<evidence type="ECO:0000313" key="15">
    <source>
        <dbReference type="Proteomes" id="UP000582090"/>
    </source>
</evidence>
<dbReference type="RefSeq" id="WP_183900816.1">
    <property type="nucleotide sequence ID" value="NZ_JACIDW010000008.1"/>
</dbReference>
<dbReference type="InterPro" id="IPR000594">
    <property type="entry name" value="ThiF_NAD_FAD-bd"/>
</dbReference>
<dbReference type="InterPro" id="IPR045886">
    <property type="entry name" value="ThiF/MoeB/HesA"/>
</dbReference>
<dbReference type="AlphaFoldDB" id="A0A7W6CQD5"/>
<evidence type="ECO:0000256" key="2">
    <source>
        <dbReference type="ARBA" id="ARBA00022679"/>
    </source>
</evidence>
<evidence type="ECO:0000256" key="1">
    <source>
        <dbReference type="ARBA" id="ARBA00009919"/>
    </source>
</evidence>
<evidence type="ECO:0000256" key="6">
    <source>
        <dbReference type="ARBA" id="ARBA00055169"/>
    </source>
</evidence>
<sequence length="275" mass="29293">MTDTFPAAKGHASIAPMEPLSPEEIARYQRHILLPEIGGAGQQKLKAARVLVIGAGGLGAPILQYLAAAGVGTLGISDDDRVSLSNLQRQVIHDSGTIGELKTESAAFAIARLNPHVRVIRFEERFSSDSARRHLSGFDLVIDGSDNFDTRYTAADAAEAAQLPLVTGAVGRFDGSVTVLKPYETSADGVLNPTYRDLFPEKPPEGLIPVCAETGVIGALTGVIGTLMAMEAIKLITGTGEPLVGRLLLYDALSARFDAIRYKRRRARQSQSQAS</sequence>
<dbReference type="Proteomes" id="UP000582090">
    <property type="component" value="Unassembled WGS sequence"/>
</dbReference>
<feature type="domain" description="THIF-type NAD/FAD binding fold" evidence="13">
    <location>
        <begin position="28"/>
        <end position="266"/>
    </location>
</feature>
<evidence type="ECO:0000256" key="4">
    <source>
        <dbReference type="ARBA" id="ARBA00022840"/>
    </source>
</evidence>
<keyword evidence="15" id="KW-1185">Reference proteome</keyword>
<dbReference type="GO" id="GO:0004792">
    <property type="term" value="F:thiosulfate-cyanide sulfurtransferase activity"/>
    <property type="evidence" value="ECO:0007669"/>
    <property type="project" value="TreeGrafter"/>
</dbReference>
<keyword evidence="4" id="KW-0067">ATP-binding</keyword>
<dbReference type="PANTHER" id="PTHR10953:SF102">
    <property type="entry name" value="ADENYLYLTRANSFERASE AND SULFURTRANSFERASE MOCS3"/>
    <property type="match status" value="1"/>
</dbReference>
<evidence type="ECO:0000259" key="13">
    <source>
        <dbReference type="Pfam" id="PF00899"/>
    </source>
</evidence>
<comment type="function">
    <text evidence="6">Catalyzes the adenylation by ATP of the carboxyl group of the C-terminal glycine of sulfur carrier protein MoaD.</text>
</comment>
<evidence type="ECO:0000256" key="8">
    <source>
        <dbReference type="ARBA" id="ARBA00066884"/>
    </source>
</evidence>
<comment type="catalytic activity">
    <reaction evidence="5">
        <text>[molybdopterin-synthase sulfur-carrier protein]-C-terminal Gly-Gly + ATP + H(+) = [molybdopterin-synthase sulfur-carrier protein]-C-terminal Gly-Gly-AMP + diphosphate</text>
        <dbReference type="Rhea" id="RHEA:43616"/>
        <dbReference type="Rhea" id="RHEA-COMP:12159"/>
        <dbReference type="Rhea" id="RHEA-COMP:12202"/>
        <dbReference type="ChEBI" id="CHEBI:15378"/>
        <dbReference type="ChEBI" id="CHEBI:30616"/>
        <dbReference type="ChEBI" id="CHEBI:33019"/>
        <dbReference type="ChEBI" id="CHEBI:90618"/>
        <dbReference type="ChEBI" id="CHEBI:90778"/>
        <dbReference type="EC" id="2.7.7.80"/>
    </reaction>
</comment>
<evidence type="ECO:0000256" key="9">
    <source>
        <dbReference type="ARBA" id="ARBA00073635"/>
    </source>
</evidence>
<evidence type="ECO:0000256" key="11">
    <source>
        <dbReference type="ARBA" id="ARBA00075328"/>
    </source>
</evidence>
<gene>
    <name evidence="14" type="ORF">GGQ67_002916</name>
</gene>
<organism evidence="14 15">
    <name type="scientific">Rhizobium metallidurans</name>
    <dbReference type="NCBI Taxonomy" id="1265931"/>
    <lineage>
        <taxon>Bacteria</taxon>
        <taxon>Pseudomonadati</taxon>
        <taxon>Pseudomonadota</taxon>
        <taxon>Alphaproteobacteria</taxon>
        <taxon>Hyphomicrobiales</taxon>
        <taxon>Rhizobiaceae</taxon>
        <taxon>Rhizobium/Agrobacterium group</taxon>
        <taxon>Rhizobium</taxon>
    </lineage>
</organism>
<dbReference type="GO" id="GO:0008146">
    <property type="term" value="F:sulfotransferase activity"/>
    <property type="evidence" value="ECO:0007669"/>
    <property type="project" value="TreeGrafter"/>
</dbReference>
<protein>
    <recommendedName>
        <fullName evidence="9">Molybdopterin-synthase adenylyltransferase</fullName>
        <ecNumber evidence="8">2.7.7.80</ecNumber>
    </recommendedName>
    <alternativeName>
        <fullName evidence="12">MoaD protein adenylase</fullName>
    </alternativeName>
    <alternativeName>
        <fullName evidence="10">Molybdopterin-converting factor subunit 1 adenylase</fullName>
    </alternativeName>
    <alternativeName>
        <fullName evidence="11">Sulfur carrier protein MoaD adenylyltransferase</fullName>
    </alternativeName>
</protein>
<dbReference type="GO" id="GO:0005829">
    <property type="term" value="C:cytosol"/>
    <property type="evidence" value="ECO:0007669"/>
    <property type="project" value="TreeGrafter"/>
</dbReference>
<comment type="similarity">
    <text evidence="1">Belongs to the HesA/MoeB/ThiF family.</text>
</comment>
<evidence type="ECO:0000256" key="7">
    <source>
        <dbReference type="ARBA" id="ARBA00063809"/>
    </source>
</evidence>
<keyword evidence="3" id="KW-0547">Nucleotide-binding</keyword>
<dbReference type="InterPro" id="IPR035985">
    <property type="entry name" value="Ubiquitin-activating_enz"/>
</dbReference>
<evidence type="ECO:0000256" key="12">
    <source>
        <dbReference type="ARBA" id="ARBA00078531"/>
    </source>
</evidence>
<evidence type="ECO:0000256" key="5">
    <source>
        <dbReference type="ARBA" id="ARBA00052218"/>
    </source>
</evidence>
<dbReference type="GO" id="GO:0061605">
    <property type="term" value="F:molybdopterin-synthase adenylyltransferase activity"/>
    <property type="evidence" value="ECO:0007669"/>
    <property type="project" value="UniProtKB-EC"/>
</dbReference>
<proteinExistence type="inferred from homology"/>
<evidence type="ECO:0000256" key="3">
    <source>
        <dbReference type="ARBA" id="ARBA00022741"/>
    </source>
</evidence>
<dbReference type="GO" id="GO:0005524">
    <property type="term" value="F:ATP binding"/>
    <property type="evidence" value="ECO:0007669"/>
    <property type="project" value="UniProtKB-KW"/>
</dbReference>
<dbReference type="EMBL" id="JACIDW010000008">
    <property type="protein sequence ID" value="MBB3965248.1"/>
    <property type="molecule type" value="Genomic_DNA"/>
</dbReference>
<dbReference type="Pfam" id="PF00899">
    <property type="entry name" value="ThiF"/>
    <property type="match status" value="1"/>
</dbReference>
<comment type="subunit">
    <text evidence="7">Homodimer. Forms a stable heterotetrameric complex of 2 MoeB and 2 MoaD during adenylation of MoaD.</text>
</comment>
<dbReference type="Gene3D" id="3.40.50.720">
    <property type="entry name" value="NAD(P)-binding Rossmann-like Domain"/>
    <property type="match status" value="1"/>
</dbReference>
<reference evidence="14 15" key="1">
    <citation type="submission" date="2020-08" db="EMBL/GenBank/DDBJ databases">
        <title>Genomic Encyclopedia of Type Strains, Phase IV (KMG-IV): sequencing the most valuable type-strain genomes for metagenomic binning, comparative biology and taxonomic classification.</title>
        <authorList>
            <person name="Goeker M."/>
        </authorList>
    </citation>
    <scope>NUCLEOTIDE SEQUENCE [LARGE SCALE GENOMIC DNA]</scope>
    <source>
        <strain evidence="14 15">DSM 26575</strain>
    </source>
</reference>
<evidence type="ECO:0000313" key="14">
    <source>
        <dbReference type="EMBL" id="MBB3965248.1"/>
    </source>
</evidence>
<dbReference type="SUPFAM" id="SSF69572">
    <property type="entry name" value="Activating enzymes of the ubiquitin-like proteins"/>
    <property type="match status" value="1"/>
</dbReference>
<accession>A0A7W6CQD5</accession>
<dbReference type="CDD" id="cd00757">
    <property type="entry name" value="ThiF_MoeB_HesA_family"/>
    <property type="match status" value="1"/>
</dbReference>
<evidence type="ECO:0000256" key="10">
    <source>
        <dbReference type="ARBA" id="ARBA00075110"/>
    </source>
</evidence>
<dbReference type="FunFam" id="3.40.50.720:FF:000033">
    <property type="entry name" value="Adenylyltransferase and sulfurtransferase MOCS3"/>
    <property type="match status" value="1"/>
</dbReference>
<comment type="caution">
    <text evidence="14">The sequence shown here is derived from an EMBL/GenBank/DDBJ whole genome shotgun (WGS) entry which is preliminary data.</text>
</comment>
<dbReference type="GO" id="GO:0008641">
    <property type="term" value="F:ubiquitin-like modifier activating enzyme activity"/>
    <property type="evidence" value="ECO:0007669"/>
    <property type="project" value="InterPro"/>
</dbReference>
<keyword evidence="14" id="KW-0548">Nucleotidyltransferase</keyword>
<name>A0A7W6CQD5_9HYPH</name>
<dbReference type="NCBIfam" id="NF004281">
    <property type="entry name" value="PRK05690.1"/>
    <property type="match status" value="1"/>
</dbReference>
<dbReference type="EC" id="2.7.7.80" evidence="8"/>